<keyword evidence="2" id="KW-0012">Acyltransferase</keyword>
<dbReference type="Pfam" id="PF13302">
    <property type="entry name" value="Acetyltransf_3"/>
    <property type="match status" value="1"/>
</dbReference>
<evidence type="ECO:0000313" key="2">
    <source>
        <dbReference type="EMBL" id="MDQ0481871.1"/>
    </source>
</evidence>
<feature type="domain" description="N-acetyltransferase" evidence="1">
    <location>
        <begin position="11"/>
        <end position="154"/>
    </location>
</feature>
<keyword evidence="2" id="KW-0808">Transferase</keyword>
<accession>A0ABU0K053</accession>
<organism evidence="2 3">
    <name type="scientific">Guptibacillus hwajinpoensis</name>
    <dbReference type="NCBI Taxonomy" id="208199"/>
    <lineage>
        <taxon>Bacteria</taxon>
        <taxon>Bacillati</taxon>
        <taxon>Bacillota</taxon>
        <taxon>Bacilli</taxon>
        <taxon>Bacillales</taxon>
        <taxon>Guptibacillaceae</taxon>
        <taxon>Guptibacillus</taxon>
    </lineage>
</organism>
<name>A0ABU0K053_9BACL</name>
<evidence type="ECO:0000259" key="1">
    <source>
        <dbReference type="PROSITE" id="PS51186"/>
    </source>
</evidence>
<dbReference type="InterPro" id="IPR000182">
    <property type="entry name" value="GNAT_dom"/>
</dbReference>
<dbReference type="EC" id="2.3.1.267" evidence="2"/>
<dbReference type="RefSeq" id="WP_301550690.1">
    <property type="nucleotide sequence ID" value="NZ_JAQRMZ010000002.1"/>
</dbReference>
<reference evidence="2" key="1">
    <citation type="submission" date="2023-07" db="EMBL/GenBank/DDBJ databases">
        <title>Genomic Encyclopedia of Type Strains, Phase IV (KMG-IV): sequencing the most valuable type-strain genomes for metagenomic binning, comparative biology and taxonomic classification.</title>
        <authorList>
            <person name="Goeker M."/>
        </authorList>
    </citation>
    <scope>NUCLEOTIDE SEQUENCE [LARGE SCALE GENOMIC DNA]</scope>
    <source>
        <strain evidence="2">JSM 076093</strain>
    </source>
</reference>
<dbReference type="EMBL" id="JAUSWM010000001">
    <property type="protein sequence ID" value="MDQ0481871.1"/>
    <property type="molecule type" value="Genomic_DNA"/>
</dbReference>
<dbReference type="SUPFAM" id="SSF55729">
    <property type="entry name" value="Acyl-CoA N-acyltransferases (Nat)"/>
    <property type="match status" value="1"/>
</dbReference>
<dbReference type="PROSITE" id="PS51186">
    <property type="entry name" value="GNAT"/>
    <property type="match status" value="1"/>
</dbReference>
<dbReference type="Gene3D" id="3.40.630.30">
    <property type="match status" value="1"/>
</dbReference>
<evidence type="ECO:0000313" key="3">
    <source>
        <dbReference type="Proteomes" id="UP001226720"/>
    </source>
</evidence>
<dbReference type="Proteomes" id="UP001226720">
    <property type="component" value="Unassembled WGS sequence"/>
</dbReference>
<dbReference type="GO" id="GO:0008999">
    <property type="term" value="F:protein-N-terminal-alanine acetyltransferase activity"/>
    <property type="evidence" value="ECO:0007669"/>
    <property type="project" value="UniProtKB-EC"/>
</dbReference>
<dbReference type="CDD" id="cd04301">
    <property type="entry name" value="NAT_SF"/>
    <property type="match status" value="1"/>
</dbReference>
<keyword evidence="3" id="KW-1185">Reference proteome</keyword>
<protein>
    <submittedName>
        <fullName evidence="2">Ribosomal-protein-alanine N-acetyltransferase</fullName>
        <ecNumber evidence="2">2.3.1.267</ecNumber>
    </submittedName>
</protein>
<gene>
    <name evidence="2" type="ORF">QO000_000824</name>
</gene>
<dbReference type="InterPro" id="IPR016181">
    <property type="entry name" value="Acyl_CoA_acyltransferase"/>
</dbReference>
<comment type="caution">
    <text evidence="2">The sequence shown here is derived from an EMBL/GenBank/DDBJ whole genome shotgun (WGS) entry which is preliminary data.</text>
</comment>
<sequence>MNYHFKIMNQNEVEKVISWKYEGVYAFYDMEADMEDLREFREFAAQNKNYWSVYEKEMLVGFFSYHDQELNEVEIGLGMNPEWVGQGYGLSFLKAGIEKAIDLYHPNSLSMSVAEFNKRAIKVYQKAGFIKKNTFFQCTNGGMYPFVSMIKKMNQTT</sequence>
<dbReference type="GeneID" id="301325981"/>
<proteinExistence type="predicted"/>